<dbReference type="RefSeq" id="WP_377303861.1">
    <property type="nucleotide sequence ID" value="NZ_CP180191.1"/>
</dbReference>
<comment type="caution">
    <text evidence="1">The sequence shown here is derived from an EMBL/GenBank/DDBJ whole genome shotgun (WGS) entry which is preliminary data.</text>
</comment>
<organism evidence="1 2">
    <name type="scientific">Piscinibacterium candidicorallinum</name>
    <dbReference type="NCBI Taxonomy" id="1793872"/>
    <lineage>
        <taxon>Bacteria</taxon>
        <taxon>Pseudomonadati</taxon>
        <taxon>Pseudomonadota</taxon>
        <taxon>Betaproteobacteria</taxon>
        <taxon>Burkholderiales</taxon>
        <taxon>Piscinibacterium</taxon>
    </lineage>
</organism>
<sequence>MAPTGDKLAFVEKAFASAFAGVVLGGGMSIRQSEAVDRPPEPCDEVWYRALPADEITDDWSRIPSSELERAQVAFFDAEAFRYYIAPLALSVIRNYDSSSMRVIGTMSGLYPKERAWTHHMNQYALLSPAQRHAIALFLHHAPDLVQLEGEEVKLCERALRDYWLQFLR</sequence>
<accession>A0ABV7H3G7</accession>
<dbReference type="InterPro" id="IPR046560">
    <property type="entry name" value="DUF6714"/>
</dbReference>
<dbReference type="Proteomes" id="UP001595556">
    <property type="component" value="Unassembled WGS sequence"/>
</dbReference>
<dbReference type="Pfam" id="PF20461">
    <property type="entry name" value="DUF6714"/>
    <property type="match status" value="1"/>
</dbReference>
<keyword evidence="2" id="KW-1185">Reference proteome</keyword>
<proteinExistence type="predicted"/>
<evidence type="ECO:0000313" key="1">
    <source>
        <dbReference type="EMBL" id="MFC3148172.1"/>
    </source>
</evidence>
<evidence type="ECO:0000313" key="2">
    <source>
        <dbReference type="Proteomes" id="UP001595556"/>
    </source>
</evidence>
<reference evidence="2" key="1">
    <citation type="journal article" date="2019" name="Int. J. Syst. Evol. Microbiol.">
        <title>The Global Catalogue of Microorganisms (GCM) 10K type strain sequencing project: providing services to taxonomists for standard genome sequencing and annotation.</title>
        <authorList>
            <consortium name="The Broad Institute Genomics Platform"/>
            <consortium name="The Broad Institute Genome Sequencing Center for Infectious Disease"/>
            <person name="Wu L."/>
            <person name="Ma J."/>
        </authorList>
    </citation>
    <scope>NUCLEOTIDE SEQUENCE [LARGE SCALE GENOMIC DNA]</scope>
    <source>
        <strain evidence="2">KCTC 52168</strain>
    </source>
</reference>
<name>A0ABV7H3G7_9BURK</name>
<protein>
    <submittedName>
        <fullName evidence="1">DUF6714 family protein</fullName>
    </submittedName>
</protein>
<dbReference type="EMBL" id="JBHRTI010000004">
    <property type="protein sequence ID" value="MFC3148172.1"/>
    <property type="molecule type" value="Genomic_DNA"/>
</dbReference>
<gene>
    <name evidence="1" type="ORF">ACFOEN_11010</name>
</gene>